<dbReference type="Proteomes" id="UP000030762">
    <property type="component" value="Unassembled WGS sequence"/>
</dbReference>
<dbReference type="InterPro" id="IPR003131">
    <property type="entry name" value="T1-type_BTB"/>
</dbReference>
<feature type="compositionally biased region" description="Polar residues" evidence="1">
    <location>
        <begin position="300"/>
        <end position="309"/>
    </location>
</feature>
<dbReference type="Pfam" id="PF02214">
    <property type="entry name" value="BTB_2"/>
    <property type="match status" value="1"/>
</dbReference>
<keyword evidence="4" id="KW-1185">Reference proteome</keyword>
<evidence type="ECO:0000256" key="1">
    <source>
        <dbReference type="SAM" id="MobiDB-lite"/>
    </source>
</evidence>
<evidence type="ECO:0000313" key="4">
    <source>
        <dbReference type="Proteomes" id="UP000030762"/>
    </source>
</evidence>
<proteinExistence type="predicted"/>
<dbReference type="GO" id="GO:0051260">
    <property type="term" value="P:protein homooligomerization"/>
    <property type="evidence" value="ECO:0007669"/>
    <property type="project" value="InterPro"/>
</dbReference>
<dbReference type="Gene3D" id="3.30.710.10">
    <property type="entry name" value="Potassium Channel Kv1.1, Chain A"/>
    <property type="match status" value="1"/>
</dbReference>
<feature type="region of interest" description="Disordered" evidence="1">
    <location>
        <begin position="272"/>
        <end position="309"/>
    </location>
</feature>
<accession>T0S4R6</accession>
<sequence>MYYDDDMRSRMRHEESEGDLYRTVVETRQEKLRGQLQKVAGQKAFLRHEKRRLLLQRALLESEMDRFQAASTSDWFCHDAFAVGGARLRLQVGGYDFELSHVLAKRDPKSLLAAMVAADSPLQASDVGGFAIDRDGLLFRHVLNFLRDGLLPNDPKVLRALYMESDFWKLSSLKLAIEESKIQLKPAQTGVDSAKGAASSALDKGGGDAKTAKPMAEGGATAKPWWSEPPQWWGKLPSKPAEPKKEEKPDMYSWWKGTKYKGNDYAKFLCDDHFVPPKQPAPPSASAKKEEPPQYPALRSTWTSYRHLA</sequence>
<evidence type="ECO:0000313" key="3">
    <source>
        <dbReference type="EMBL" id="EQC37757.1"/>
    </source>
</evidence>
<dbReference type="STRING" id="1156394.T0S4R6"/>
<feature type="region of interest" description="Disordered" evidence="1">
    <location>
        <begin position="189"/>
        <end position="228"/>
    </location>
</feature>
<dbReference type="PANTHER" id="PTHR14499">
    <property type="entry name" value="POTASSIUM CHANNEL TETRAMERIZATION DOMAIN-CONTAINING"/>
    <property type="match status" value="1"/>
</dbReference>
<dbReference type="OMA" id="WWLDPPS"/>
<dbReference type="EMBL" id="JH767143">
    <property type="protein sequence ID" value="EQC37757.1"/>
    <property type="molecule type" value="Genomic_DNA"/>
</dbReference>
<name>T0S4R6_SAPDV</name>
<organism evidence="3 4">
    <name type="scientific">Saprolegnia diclina (strain VS20)</name>
    <dbReference type="NCBI Taxonomy" id="1156394"/>
    <lineage>
        <taxon>Eukaryota</taxon>
        <taxon>Sar</taxon>
        <taxon>Stramenopiles</taxon>
        <taxon>Oomycota</taxon>
        <taxon>Saprolegniomycetes</taxon>
        <taxon>Saprolegniales</taxon>
        <taxon>Saprolegniaceae</taxon>
        <taxon>Saprolegnia</taxon>
    </lineage>
</organism>
<dbReference type="InParanoid" id="T0S4R6"/>
<dbReference type="RefSeq" id="XP_008608690.1">
    <property type="nucleotide sequence ID" value="XM_008610468.1"/>
</dbReference>
<dbReference type="AlphaFoldDB" id="T0S4R6"/>
<dbReference type="eggNOG" id="KOG1665">
    <property type="taxonomic scope" value="Eukaryota"/>
</dbReference>
<protein>
    <recommendedName>
        <fullName evidence="2">Potassium channel tetramerisation-type BTB domain-containing protein</fullName>
    </recommendedName>
</protein>
<feature type="domain" description="Potassium channel tetramerisation-type BTB" evidence="2">
    <location>
        <begin position="88"/>
        <end position="174"/>
    </location>
</feature>
<dbReference type="GeneID" id="19945511"/>
<reference evidence="3 4" key="1">
    <citation type="submission" date="2012-04" db="EMBL/GenBank/DDBJ databases">
        <title>The Genome Sequence of Saprolegnia declina VS20.</title>
        <authorList>
            <consortium name="The Broad Institute Genome Sequencing Platform"/>
            <person name="Russ C."/>
            <person name="Nusbaum C."/>
            <person name="Tyler B."/>
            <person name="van West P."/>
            <person name="Dieguez-Uribeondo J."/>
            <person name="de Bruijn I."/>
            <person name="Tripathy S."/>
            <person name="Jiang R."/>
            <person name="Young S.K."/>
            <person name="Zeng Q."/>
            <person name="Gargeya S."/>
            <person name="Fitzgerald M."/>
            <person name="Haas B."/>
            <person name="Abouelleil A."/>
            <person name="Alvarado L."/>
            <person name="Arachchi H.M."/>
            <person name="Berlin A."/>
            <person name="Chapman S.B."/>
            <person name="Goldberg J."/>
            <person name="Griggs A."/>
            <person name="Gujja S."/>
            <person name="Hansen M."/>
            <person name="Howarth C."/>
            <person name="Imamovic A."/>
            <person name="Larimer J."/>
            <person name="McCowen C."/>
            <person name="Montmayeur A."/>
            <person name="Murphy C."/>
            <person name="Neiman D."/>
            <person name="Pearson M."/>
            <person name="Priest M."/>
            <person name="Roberts A."/>
            <person name="Saif S."/>
            <person name="Shea T."/>
            <person name="Sisk P."/>
            <person name="Sykes S."/>
            <person name="Wortman J."/>
            <person name="Nusbaum C."/>
            <person name="Birren B."/>
        </authorList>
    </citation>
    <scope>NUCLEOTIDE SEQUENCE [LARGE SCALE GENOMIC DNA]</scope>
    <source>
        <strain evidence="3 4">VS20</strain>
    </source>
</reference>
<dbReference type="VEuPathDB" id="FungiDB:SDRG_04784"/>
<evidence type="ECO:0000259" key="2">
    <source>
        <dbReference type="Pfam" id="PF02214"/>
    </source>
</evidence>
<dbReference type="OrthoDB" id="2414723at2759"/>
<dbReference type="InterPro" id="IPR011333">
    <property type="entry name" value="SKP1/BTB/POZ_sf"/>
</dbReference>
<dbReference type="PANTHER" id="PTHR14499:SF136">
    <property type="entry name" value="GH08630P"/>
    <property type="match status" value="1"/>
</dbReference>
<gene>
    <name evidence="3" type="ORF">SDRG_04784</name>
</gene>
<dbReference type="SUPFAM" id="SSF54695">
    <property type="entry name" value="POZ domain"/>
    <property type="match status" value="1"/>
</dbReference>